<evidence type="ECO:0000256" key="4">
    <source>
        <dbReference type="PROSITE-ProRule" id="PRU01161"/>
    </source>
</evidence>
<comment type="caution">
    <text evidence="4">Lacks conserved residue(s) required for the propagation of feature annotation.</text>
</comment>
<dbReference type="InterPro" id="IPR021771">
    <property type="entry name" value="Triacylglycerol_lipase_N"/>
</dbReference>
<dbReference type="InterPro" id="IPR050301">
    <property type="entry name" value="NTE"/>
</dbReference>
<dbReference type="InterPro" id="IPR006145">
    <property type="entry name" value="PsdUridine_synth_RsuA/RluA"/>
</dbReference>
<evidence type="ECO:0000256" key="3">
    <source>
        <dbReference type="ARBA" id="ARBA00023098"/>
    </source>
</evidence>
<sequence>MEIVSKTVASSATARVLLITLKLCLRVLAPEVFLRQLAALAVLIIARHSLWQARKWLRALSGKFSFVNKRQAMKEELKRARRKSIDYTTFQSVGEKLDIAEGKDKWKRDDNSPLFDSQHLRERTERYRQMMARGDVDACMYALRGELLRKHFGICNPALFQVCNTGTKVVIEDYVATVCEAMAWVGFSYNASPKARTDPHAKKDAIHERLAFFNETKHGFGRSALLLSGGASVGMYHFGVVKALHLNGLLPRVMSGTSAGSIVCGMLGVRTDAELTEMWDENFSWSENFSLDFFGDLDVNRFLKTGQELYSSEHLGRILRANMGDLTFLEAFDRTGRIINITVSGLPGNTRYPMLLNYLTSPHVLVQLGPSFSPSIWSACDQAAHGDALMCWRRCRSVLLFPYLWAAVGESLLQELQQRKLQPGRARALLYQLGRASQALTDDELQAAVEMLLDPLEGWLHDPHTAVDPRSLSSLALSIARVHPRLPSASQLEIQGRLRTLADESVKLLLDTGSANPQDIANAAWALGRLRSTCSVPLATALLSEVSSEFGAVDLAQSLWSCAALKLDSRLAQPLLEAAAGRSTEFSVAGLSSVVWSAAALAMVDSWACHKIGDQALKLADRCRAREISNLTWSFATLCMLTKPLATSFAVPAVATAEKFNCQELANMAWAFATASVSTGREIRQAMRSFLQSALARAREFKPQELCNFSWALATAEVSGAEWFEVAAASLDQPTVFSSKDLSQLAWSFARASCAAELVAKVTRQAIRATDAQGTFLTPHDLADVMWSCAKTQVKEDDLLRPLLQHCTSGSVIACKPVELSNLAWSIVKLGLQEGQEALFGEICRVSVEKMADFKPVELANLSYSLGRASVHFPETFAAAMAREVEKQLEMFTAYDLAYIAWAFATSGTADADLFGKIARKSTKMLDDFTDQGFSDLVWSFAVTSVPSKELFLAAQTRLRQGLEMWQLMADSPQQLTEHADHLRRLLWAMDFSECLTDLTRARAREAFPSLGEELDAQLGSCISAGLGPTPQSSLTLAEPGVVLEAAGFVVIQKPPGWQVDTEDSLDADSEMFQGIAGTSEHRLLLSTFLQAFFKHRRHPILLDAGHSRGFLHRLDIPSSGLLTCATSFKTFWDLQQQLVTGHFAREYASLCYGWTPVELQSIGARVFWNRRVSALSQVGSQGKASITDLKVVAHCARRGEALSVLLFSIRTGRRHQIRTQSAHLGHAVVCDGKYTAETTFFNALQWCPRNFLHRCRLAFHCGAEDVQVVVGLPSDLEQVLEVPGAATGPADLIRSRELLAKDRFGDIVPYVSGGLKWQDGSMQSDLPMARLAELFNVNYFIVSQVNPQAMLLTGGGVGSQKGPIFRVSQFLRREIKQYLQSMLELFRGASGRHPWLRPVGNTLIALVVQEYEGDVTIYNGRGLLEFPKLLKNPTEEVLRSYTKASEWETWWHIPEIQNACAIEFVMDEIVKELLADLRASEEEKSGMVRTPSLCSRMLPEKGLKRPVTR</sequence>
<gene>
    <name evidence="6" type="primary">TGL5</name>
    <name evidence="6" type="ORF">SNAT2548_LOCUS14116</name>
</gene>
<dbReference type="Pfam" id="PF11815">
    <property type="entry name" value="DUF3336"/>
    <property type="match status" value="1"/>
</dbReference>
<feature type="domain" description="PNPLA" evidence="5">
    <location>
        <begin position="225"/>
        <end position="437"/>
    </location>
</feature>
<dbReference type="Proteomes" id="UP000604046">
    <property type="component" value="Unassembled WGS sequence"/>
</dbReference>
<organism evidence="6 7">
    <name type="scientific">Symbiodinium natans</name>
    <dbReference type="NCBI Taxonomy" id="878477"/>
    <lineage>
        <taxon>Eukaryota</taxon>
        <taxon>Sar</taxon>
        <taxon>Alveolata</taxon>
        <taxon>Dinophyceae</taxon>
        <taxon>Suessiales</taxon>
        <taxon>Symbiodiniaceae</taxon>
        <taxon>Symbiodinium</taxon>
    </lineage>
</organism>
<comment type="caution">
    <text evidence="6">The sequence shown here is derived from an EMBL/GenBank/DDBJ whole genome shotgun (WGS) entry which is preliminary data.</text>
</comment>
<evidence type="ECO:0000259" key="5">
    <source>
        <dbReference type="PROSITE" id="PS51635"/>
    </source>
</evidence>
<dbReference type="InterPro" id="IPR058917">
    <property type="entry name" value="RESC6_dom"/>
</dbReference>
<dbReference type="GO" id="GO:0003723">
    <property type="term" value="F:RNA binding"/>
    <property type="evidence" value="ECO:0007669"/>
    <property type="project" value="InterPro"/>
</dbReference>
<dbReference type="Gene3D" id="3.40.1090.10">
    <property type="entry name" value="Cytosolic phospholipase A2 catalytic domain"/>
    <property type="match status" value="1"/>
</dbReference>
<keyword evidence="3" id="KW-0443">Lipid metabolism</keyword>
<dbReference type="Pfam" id="PF26188">
    <property type="entry name" value="RESC6"/>
    <property type="match status" value="1"/>
</dbReference>
<keyword evidence="1" id="KW-0378">Hydrolase</keyword>
<dbReference type="GO" id="GO:0001522">
    <property type="term" value="P:pseudouridine synthesis"/>
    <property type="evidence" value="ECO:0007669"/>
    <property type="project" value="InterPro"/>
</dbReference>
<keyword evidence="2" id="KW-0442">Lipid degradation</keyword>
<dbReference type="PROSITE" id="PS51635">
    <property type="entry name" value="PNPLA"/>
    <property type="match status" value="1"/>
</dbReference>
<dbReference type="InterPro" id="IPR020103">
    <property type="entry name" value="PsdUridine_synth_cat_dom_sf"/>
</dbReference>
<dbReference type="SUPFAM" id="SSF52151">
    <property type="entry name" value="FabD/lysophospholipase-like"/>
    <property type="match status" value="2"/>
</dbReference>
<dbReference type="Pfam" id="PF00849">
    <property type="entry name" value="PseudoU_synth_2"/>
    <property type="match status" value="1"/>
</dbReference>
<evidence type="ECO:0000313" key="7">
    <source>
        <dbReference type="Proteomes" id="UP000604046"/>
    </source>
</evidence>
<dbReference type="PANTHER" id="PTHR14226">
    <property type="entry name" value="NEUROPATHY TARGET ESTERASE/SWISS CHEESE D.MELANOGASTER"/>
    <property type="match status" value="1"/>
</dbReference>
<reference evidence="6" key="1">
    <citation type="submission" date="2021-02" db="EMBL/GenBank/DDBJ databases">
        <authorList>
            <person name="Dougan E. K."/>
            <person name="Rhodes N."/>
            <person name="Thang M."/>
            <person name="Chan C."/>
        </authorList>
    </citation>
    <scope>NUCLEOTIDE SEQUENCE</scope>
</reference>
<dbReference type="PANTHER" id="PTHR14226:SF10">
    <property type="entry name" value="TRIACYLGLYCEROL LIPASE 4-RELATED"/>
    <property type="match status" value="1"/>
</dbReference>
<proteinExistence type="predicted"/>
<accession>A0A812MLT6</accession>
<dbReference type="GO" id="GO:0004806">
    <property type="term" value="F:triacylglycerol lipase activity"/>
    <property type="evidence" value="ECO:0007669"/>
    <property type="project" value="InterPro"/>
</dbReference>
<dbReference type="CDD" id="cd02869">
    <property type="entry name" value="PseudoU_synth_RluA_like"/>
    <property type="match status" value="1"/>
</dbReference>
<evidence type="ECO:0000313" key="6">
    <source>
        <dbReference type="EMBL" id="CAE7266644.1"/>
    </source>
</evidence>
<dbReference type="InterPro" id="IPR002641">
    <property type="entry name" value="PNPLA_dom"/>
</dbReference>
<dbReference type="GO" id="GO:0016042">
    <property type="term" value="P:lipid catabolic process"/>
    <property type="evidence" value="ECO:0007669"/>
    <property type="project" value="UniProtKB-KW"/>
</dbReference>
<keyword evidence="7" id="KW-1185">Reference proteome</keyword>
<protein>
    <submittedName>
        <fullName evidence="6">TGL5 protein</fullName>
    </submittedName>
</protein>
<feature type="short sequence motif" description="GXSXG" evidence="4">
    <location>
        <begin position="256"/>
        <end position="260"/>
    </location>
</feature>
<dbReference type="GO" id="GO:0009982">
    <property type="term" value="F:pseudouridine synthase activity"/>
    <property type="evidence" value="ECO:0007669"/>
    <property type="project" value="InterPro"/>
</dbReference>
<evidence type="ECO:0000256" key="1">
    <source>
        <dbReference type="ARBA" id="ARBA00022801"/>
    </source>
</evidence>
<evidence type="ECO:0000256" key="2">
    <source>
        <dbReference type="ARBA" id="ARBA00022963"/>
    </source>
</evidence>
<dbReference type="Pfam" id="PF01734">
    <property type="entry name" value="Patatin"/>
    <property type="match status" value="1"/>
</dbReference>
<dbReference type="OrthoDB" id="10049244at2759"/>
<dbReference type="SUPFAM" id="SSF55120">
    <property type="entry name" value="Pseudouridine synthase"/>
    <property type="match status" value="1"/>
</dbReference>
<name>A0A812MLT6_9DINO</name>
<dbReference type="EMBL" id="CAJNDS010001591">
    <property type="protein sequence ID" value="CAE7266644.1"/>
    <property type="molecule type" value="Genomic_DNA"/>
</dbReference>
<dbReference type="InterPro" id="IPR016035">
    <property type="entry name" value="Acyl_Trfase/lysoPLipase"/>
</dbReference>
<dbReference type="Gene3D" id="3.30.2350.10">
    <property type="entry name" value="Pseudouridine synthase"/>
    <property type="match status" value="1"/>
</dbReference>